<dbReference type="InterPro" id="IPR004360">
    <property type="entry name" value="Glyas_Fos-R_dOase_dom"/>
</dbReference>
<dbReference type="PANTHER" id="PTHR10374">
    <property type="entry name" value="LACTOYLGLUTATHIONE LYASE GLYOXALASE I"/>
    <property type="match status" value="1"/>
</dbReference>
<dbReference type="EC" id="4.4.1.5" evidence="2"/>
<dbReference type="SUPFAM" id="SSF54593">
    <property type="entry name" value="Glyoxalase/Bleomycin resistance protein/Dihydroxybiphenyl dioxygenase"/>
    <property type="match status" value="1"/>
</dbReference>
<gene>
    <name evidence="2" type="primary">gloA_2</name>
    <name evidence="2" type="ORF">IMCC3135_04535</name>
</gene>
<dbReference type="Proteomes" id="UP000250079">
    <property type="component" value="Chromosome"/>
</dbReference>
<evidence type="ECO:0000259" key="1">
    <source>
        <dbReference type="PROSITE" id="PS51819"/>
    </source>
</evidence>
<feature type="domain" description="VOC" evidence="1">
    <location>
        <begin position="3"/>
        <end position="126"/>
    </location>
</feature>
<keyword evidence="2" id="KW-0456">Lyase</keyword>
<dbReference type="Pfam" id="PF00903">
    <property type="entry name" value="Glyoxalase"/>
    <property type="match status" value="1"/>
</dbReference>
<dbReference type="OrthoDB" id="9789841at2"/>
<dbReference type="EMBL" id="CP018632">
    <property type="protein sequence ID" value="ASJ71020.1"/>
    <property type="molecule type" value="Genomic_DNA"/>
</dbReference>
<dbReference type="Gene3D" id="3.10.180.10">
    <property type="entry name" value="2,3-Dihydroxybiphenyl 1,2-Dioxygenase, domain 1"/>
    <property type="match status" value="1"/>
</dbReference>
<dbReference type="PANTHER" id="PTHR10374:SF30">
    <property type="entry name" value="LACTOYLGLUTATHIONE LYASE"/>
    <property type="match status" value="1"/>
</dbReference>
<proteinExistence type="predicted"/>
<accession>A0A2Z2NQD9</accession>
<evidence type="ECO:0000313" key="3">
    <source>
        <dbReference type="Proteomes" id="UP000250079"/>
    </source>
</evidence>
<sequence length="131" mass="15134">MAKAIHSMVRVLDEQRSVDFYQQAFGLSIAERLDFDTFTLVYLSNEENSFELELTINKDNKEAYDLGNGYGHLALCVEDLDSEHERFKTLGFAPRDIVEFNRDGALFAKFFFVNDPDGYAIEVLQHHGRFK</sequence>
<dbReference type="InterPro" id="IPR029068">
    <property type="entry name" value="Glyas_Bleomycin-R_OHBP_Dase"/>
</dbReference>
<dbReference type="InterPro" id="IPR037523">
    <property type="entry name" value="VOC_core"/>
</dbReference>
<protein>
    <submittedName>
        <fullName evidence="2">Lactoylglutathione lyase</fullName>
        <ecNumber evidence="2">4.4.1.5</ecNumber>
    </submittedName>
</protein>
<name>A0A2Z2NQD9_9GAMM</name>
<dbReference type="RefSeq" id="WP_088916504.1">
    <property type="nucleotide sequence ID" value="NZ_CP018632.1"/>
</dbReference>
<dbReference type="KEGG" id="gai:IMCC3135_04535"/>
<dbReference type="AlphaFoldDB" id="A0A2Z2NQD9"/>
<keyword evidence="3" id="KW-1185">Reference proteome</keyword>
<reference evidence="2 3" key="1">
    <citation type="submission" date="2016-12" db="EMBL/GenBank/DDBJ databases">
        <authorList>
            <person name="Song W.-J."/>
            <person name="Kurnit D.M."/>
        </authorList>
    </citation>
    <scope>NUCLEOTIDE SEQUENCE [LARGE SCALE GENOMIC DNA]</scope>
    <source>
        <strain evidence="2 3">IMCC3135</strain>
    </source>
</reference>
<organism evidence="2 3">
    <name type="scientific">Granulosicoccus antarcticus IMCC3135</name>
    <dbReference type="NCBI Taxonomy" id="1192854"/>
    <lineage>
        <taxon>Bacteria</taxon>
        <taxon>Pseudomonadati</taxon>
        <taxon>Pseudomonadota</taxon>
        <taxon>Gammaproteobacteria</taxon>
        <taxon>Chromatiales</taxon>
        <taxon>Granulosicoccaceae</taxon>
        <taxon>Granulosicoccus</taxon>
    </lineage>
</organism>
<dbReference type="GO" id="GO:0004462">
    <property type="term" value="F:lactoylglutathione lyase activity"/>
    <property type="evidence" value="ECO:0007669"/>
    <property type="project" value="UniProtKB-EC"/>
</dbReference>
<dbReference type="PROSITE" id="PS51819">
    <property type="entry name" value="VOC"/>
    <property type="match status" value="1"/>
</dbReference>
<evidence type="ECO:0000313" key="2">
    <source>
        <dbReference type="EMBL" id="ASJ71020.1"/>
    </source>
</evidence>